<dbReference type="EMBL" id="LHYL01000003">
    <property type="protein sequence ID" value="KXB08897.1"/>
    <property type="molecule type" value="Genomic_DNA"/>
</dbReference>
<dbReference type="Proteomes" id="UP000070248">
    <property type="component" value="Unassembled WGS sequence"/>
</dbReference>
<reference evidence="3 4" key="1">
    <citation type="journal article" date="2016" name="Sci. Rep.">
        <title>Metabolic traits of an uncultured archaeal lineage -MSBL1- from brine pools of the Red Sea.</title>
        <authorList>
            <person name="Mwirichia R."/>
            <person name="Alam I."/>
            <person name="Rashid M."/>
            <person name="Vinu M."/>
            <person name="Ba-Alawi W."/>
            <person name="Anthony Kamau A."/>
            <person name="Kamanda Ngugi D."/>
            <person name="Goker M."/>
            <person name="Klenk H.P."/>
            <person name="Bajic V."/>
            <person name="Stingl U."/>
        </authorList>
    </citation>
    <scope>NUCLEOTIDE SEQUENCE [LARGE SCALE GENOMIC DNA]</scope>
    <source>
        <strain evidence="3">SCGC-AAA385M02</strain>
    </source>
</reference>
<evidence type="ECO:0000256" key="2">
    <source>
        <dbReference type="SAM" id="Phobius"/>
    </source>
</evidence>
<keyword evidence="2" id="KW-0812">Transmembrane</keyword>
<evidence type="ECO:0000313" key="4">
    <source>
        <dbReference type="Proteomes" id="UP000070248"/>
    </source>
</evidence>
<keyword evidence="4" id="KW-1185">Reference proteome</keyword>
<feature type="transmembrane region" description="Helical" evidence="2">
    <location>
        <begin position="365"/>
        <end position="387"/>
    </location>
</feature>
<accession>A0A133VR56</accession>
<feature type="transmembrane region" description="Helical" evidence="2">
    <location>
        <begin position="337"/>
        <end position="359"/>
    </location>
</feature>
<name>A0A133VR56_9EURY</name>
<feature type="coiled-coil region" evidence="1">
    <location>
        <begin position="288"/>
        <end position="318"/>
    </location>
</feature>
<keyword evidence="2" id="KW-1133">Transmembrane helix</keyword>
<protein>
    <submittedName>
        <fullName evidence="3">Uncharacterized protein</fullName>
    </submittedName>
</protein>
<keyword evidence="2" id="KW-0472">Membrane</keyword>
<comment type="caution">
    <text evidence="3">The sequence shown here is derived from an EMBL/GenBank/DDBJ whole genome shotgun (WGS) entry which is preliminary data.</text>
</comment>
<gene>
    <name evidence="3" type="ORF">AKJ59_00375</name>
</gene>
<sequence length="394" mass="45002">MFAIDKIKNLIQGSSMRDSSLLQGERLLAFSKKDLRDEEKHMNLIQQGSSNEIGSIQEAMEDHDSIQPHVAAGKENPLITKIEDEFNDTLQHYTTLYQELMKDLIQKDKAQQDVQQYFGKVVKTEKGDYYYVNNYGYKQEYSTESWTANSKTCPSKPISITDDDIEKLPNGYMMDVGQACNVSGKNIKNKDSGEIAWVDIRGVKHPYENNVWQYKKGSCNMEPVLLESDEYNGVPLGVPMNANTECDRLGLNDNVWDKLVGLNDKLITLSKQLVIEIGKIGIEDGLLKKAAQEKEKKVEQYIKDLEKDKMELDKAHRRMSTIRGERDVSEKVVNNRFMALIFWAILAVVVIFTVFHSFLGGSNQMVQNVILVVVALMLIYFLIQYIMKNGNRTM</sequence>
<proteinExistence type="predicted"/>
<evidence type="ECO:0000256" key="1">
    <source>
        <dbReference type="SAM" id="Coils"/>
    </source>
</evidence>
<organism evidence="3 4">
    <name type="scientific">candidate division MSBL1 archaeon SCGC-AAA385M02</name>
    <dbReference type="NCBI Taxonomy" id="1698287"/>
    <lineage>
        <taxon>Archaea</taxon>
        <taxon>Methanobacteriati</taxon>
        <taxon>Methanobacteriota</taxon>
        <taxon>candidate division MSBL1</taxon>
    </lineage>
</organism>
<evidence type="ECO:0000313" key="3">
    <source>
        <dbReference type="EMBL" id="KXB08897.1"/>
    </source>
</evidence>
<keyword evidence="1" id="KW-0175">Coiled coil</keyword>
<dbReference type="AlphaFoldDB" id="A0A133VR56"/>